<comment type="subunit">
    <text evidence="3">Interacts with RIP1.</text>
</comment>
<comment type="caution">
    <text evidence="9">The sequence shown here is derived from an EMBL/GenBank/DDBJ whole genome shotgun (WGS) entry which is preliminary data.</text>
</comment>
<dbReference type="GO" id="GO:0005759">
    <property type="term" value="C:mitochondrial matrix"/>
    <property type="evidence" value="ECO:0007669"/>
    <property type="project" value="UniProtKB-SubCell"/>
</dbReference>
<comment type="function">
    <text evidence="8">Assembly factor required for Rieske Fe-S protein RIP1 incorporation into the cytochrome b-c1 (CIII) complex. Functions as a chaperone, binding to this subunit within the mitochondrial matrix and stabilizing it prior to its translocation and insertion into the late CIII dimeric intermediate within the mitochondrial inner membrane. Modulates the mitochondrial matrix zinc pool.</text>
</comment>
<dbReference type="InterPro" id="IPR045298">
    <property type="entry name" value="Complex1_LYR_LYRM7"/>
</dbReference>
<proteinExistence type="inferred from homology"/>
<dbReference type="PANTHER" id="PTHR46749:SF1">
    <property type="entry name" value="COMPLEX III ASSEMBLY FACTOR LYRM7"/>
    <property type="match status" value="1"/>
</dbReference>
<evidence type="ECO:0000256" key="5">
    <source>
        <dbReference type="ARBA" id="ARBA00022946"/>
    </source>
</evidence>
<keyword evidence="10" id="KW-1185">Reference proteome</keyword>
<organism evidence="9 10">
    <name type="scientific">Lunasporangiospora selenospora</name>
    <dbReference type="NCBI Taxonomy" id="979761"/>
    <lineage>
        <taxon>Eukaryota</taxon>
        <taxon>Fungi</taxon>
        <taxon>Fungi incertae sedis</taxon>
        <taxon>Mucoromycota</taxon>
        <taxon>Mortierellomycotina</taxon>
        <taxon>Mortierellomycetes</taxon>
        <taxon>Mortierellales</taxon>
        <taxon>Mortierellaceae</taxon>
        <taxon>Lunasporangiospora</taxon>
    </lineage>
</organism>
<dbReference type="GO" id="GO:0044183">
    <property type="term" value="F:protein folding chaperone"/>
    <property type="evidence" value="ECO:0007669"/>
    <property type="project" value="TreeGrafter"/>
</dbReference>
<dbReference type="PANTHER" id="PTHR46749">
    <property type="entry name" value="COMPLEX III ASSEMBLY FACTOR LYRM7"/>
    <property type="match status" value="1"/>
</dbReference>
<gene>
    <name evidence="9" type="ORF">BGW38_000101</name>
</gene>
<evidence type="ECO:0000313" key="10">
    <source>
        <dbReference type="Proteomes" id="UP000780801"/>
    </source>
</evidence>
<evidence type="ECO:0000256" key="2">
    <source>
        <dbReference type="ARBA" id="ARBA00009949"/>
    </source>
</evidence>
<evidence type="ECO:0000313" key="9">
    <source>
        <dbReference type="EMBL" id="KAF9582524.1"/>
    </source>
</evidence>
<name>A0A9P6FW01_9FUNG</name>
<comment type="subcellular location">
    <subcellularLocation>
        <location evidence="1">Mitochondrion matrix</location>
    </subcellularLocation>
</comment>
<keyword evidence="6" id="KW-0496">Mitochondrion</keyword>
<reference evidence="9" key="1">
    <citation type="journal article" date="2020" name="Fungal Divers.">
        <title>Resolving the Mortierellaceae phylogeny through synthesis of multi-gene phylogenetics and phylogenomics.</title>
        <authorList>
            <person name="Vandepol N."/>
            <person name="Liber J."/>
            <person name="Desiro A."/>
            <person name="Na H."/>
            <person name="Kennedy M."/>
            <person name="Barry K."/>
            <person name="Grigoriev I.V."/>
            <person name="Miller A.N."/>
            <person name="O'Donnell K."/>
            <person name="Stajich J.E."/>
            <person name="Bonito G."/>
        </authorList>
    </citation>
    <scope>NUCLEOTIDE SEQUENCE</scope>
    <source>
        <strain evidence="9">KOD1015</strain>
    </source>
</reference>
<dbReference type="CDD" id="cd20267">
    <property type="entry name" value="Complex1_LYR_LYRM7"/>
    <property type="match status" value="1"/>
</dbReference>
<accession>A0A9P6FW01</accession>
<dbReference type="Proteomes" id="UP000780801">
    <property type="component" value="Unassembled WGS sequence"/>
</dbReference>
<evidence type="ECO:0000256" key="3">
    <source>
        <dbReference type="ARBA" id="ARBA00011589"/>
    </source>
</evidence>
<evidence type="ECO:0000256" key="6">
    <source>
        <dbReference type="ARBA" id="ARBA00023128"/>
    </source>
</evidence>
<evidence type="ECO:0000256" key="4">
    <source>
        <dbReference type="ARBA" id="ARBA00015108"/>
    </source>
</evidence>
<keyword evidence="7" id="KW-0143">Chaperone</keyword>
<dbReference type="EMBL" id="JAABOA010001020">
    <property type="protein sequence ID" value="KAF9582524.1"/>
    <property type="molecule type" value="Genomic_DNA"/>
</dbReference>
<dbReference type="InterPro" id="IPR050435">
    <property type="entry name" value="MZM1/LYRM7"/>
</dbReference>
<evidence type="ECO:0000256" key="7">
    <source>
        <dbReference type="ARBA" id="ARBA00023186"/>
    </source>
</evidence>
<comment type="similarity">
    <text evidence="2">Belongs to the complex I LYR family. MZM1 subfamily.</text>
</comment>
<protein>
    <recommendedName>
        <fullName evidence="4">Mitochondrial zinc maintenance protein 1, mitochondrial</fullName>
    </recommendedName>
</protein>
<evidence type="ECO:0000256" key="1">
    <source>
        <dbReference type="ARBA" id="ARBA00004305"/>
    </source>
</evidence>
<sequence>MSATRPQALAAYRSLLKAQKKTFTDSQVLRSAPFASSETGRFPRGSKLLAFHSARSKTYTEFSAKRDETDEKKINEQIELANQVASLLRHNLAQAVRVDDQKEIYSLRLDSEHELGDNETLRQASKLRRLKNAQAAGHKHTGGCCSA</sequence>
<dbReference type="AlphaFoldDB" id="A0A9P6FW01"/>
<dbReference type="GO" id="GO:0034551">
    <property type="term" value="P:mitochondrial respiratory chain complex III assembly"/>
    <property type="evidence" value="ECO:0007669"/>
    <property type="project" value="InterPro"/>
</dbReference>
<keyword evidence="5" id="KW-0809">Transit peptide</keyword>
<evidence type="ECO:0000256" key="8">
    <source>
        <dbReference type="ARBA" id="ARBA00025268"/>
    </source>
</evidence>
<dbReference type="OrthoDB" id="529194at2759"/>